<sequence>MYLADSVTQIRAIGGVAILVRNQIIQQQMSILNLLCLEAVAVLIRPNNRFVTLVKTNIIPPHRTDSNLVISDIVICSVFLDILHLTSSHNHIGNLNNNSR</sequence>
<evidence type="ECO:0000313" key="2">
    <source>
        <dbReference type="Proteomes" id="UP000478052"/>
    </source>
</evidence>
<feature type="non-terminal residue" evidence="1">
    <location>
        <position position="100"/>
    </location>
</feature>
<dbReference type="AlphaFoldDB" id="A0A6G0Z895"/>
<reference evidence="1 2" key="1">
    <citation type="submission" date="2019-08" db="EMBL/GenBank/DDBJ databases">
        <title>Whole genome of Aphis craccivora.</title>
        <authorList>
            <person name="Voronova N.V."/>
            <person name="Shulinski R.S."/>
            <person name="Bandarenka Y.V."/>
            <person name="Zhorov D.G."/>
            <person name="Warner D."/>
        </authorList>
    </citation>
    <scope>NUCLEOTIDE SEQUENCE [LARGE SCALE GENOMIC DNA]</scope>
    <source>
        <strain evidence="1">180601</strain>
        <tissue evidence="1">Whole Body</tissue>
    </source>
</reference>
<gene>
    <name evidence="1" type="ORF">FWK35_00007195</name>
</gene>
<dbReference type="Proteomes" id="UP000478052">
    <property type="component" value="Unassembled WGS sequence"/>
</dbReference>
<dbReference type="EMBL" id="VUJU01001061">
    <property type="protein sequence ID" value="KAF0766997.1"/>
    <property type="molecule type" value="Genomic_DNA"/>
</dbReference>
<comment type="caution">
    <text evidence="1">The sequence shown here is derived from an EMBL/GenBank/DDBJ whole genome shotgun (WGS) entry which is preliminary data.</text>
</comment>
<proteinExistence type="predicted"/>
<dbReference type="GO" id="GO:0003964">
    <property type="term" value="F:RNA-directed DNA polymerase activity"/>
    <property type="evidence" value="ECO:0007669"/>
    <property type="project" value="UniProtKB-KW"/>
</dbReference>
<keyword evidence="2" id="KW-1185">Reference proteome</keyword>
<keyword evidence="1" id="KW-0548">Nucleotidyltransferase</keyword>
<organism evidence="1 2">
    <name type="scientific">Aphis craccivora</name>
    <name type="common">Cowpea aphid</name>
    <dbReference type="NCBI Taxonomy" id="307492"/>
    <lineage>
        <taxon>Eukaryota</taxon>
        <taxon>Metazoa</taxon>
        <taxon>Ecdysozoa</taxon>
        <taxon>Arthropoda</taxon>
        <taxon>Hexapoda</taxon>
        <taxon>Insecta</taxon>
        <taxon>Pterygota</taxon>
        <taxon>Neoptera</taxon>
        <taxon>Paraneoptera</taxon>
        <taxon>Hemiptera</taxon>
        <taxon>Sternorrhyncha</taxon>
        <taxon>Aphidomorpha</taxon>
        <taxon>Aphidoidea</taxon>
        <taxon>Aphididae</taxon>
        <taxon>Aphidini</taxon>
        <taxon>Aphis</taxon>
        <taxon>Aphis</taxon>
    </lineage>
</organism>
<evidence type="ECO:0000313" key="1">
    <source>
        <dbReference type="EMBL" id="KAF0766997.1"/>
    </source>
</evidence>
<protein>
    <submittedName>
        <fullName evidence="1">RNA-directed DNA polymerase from mobile element jockey</fullName>
    </submittedName>
</protein>
<keyword evidence="1" id="KW-0695">RNA-directed DNA polymerase</keyword>
<keyword evidence="1" id="KW-0808">Transferase</keyword>
<accession>A0A6G0Z895</accession>
<name>A0A6G0Z895_APHCR</name>